<protein>
    <recommendedName>
        <fullName evidence="10">Branched-chain-amino-acid aminotransferase</fullName>
        <ecNumber evidence="10">2.6.1.42</ecNumber>
    </recommendedName>
</protein>
<dbReference type="EMBL" id="JBANRG010000011">
    <property type="protein sequence ID" value="KAK7462159.1"/>
    <property type="molecule type" value="Genomic_DNA"/>
</dbReference>
<comment type="cofactor">
    <cofactor evidence="1 9">
        <name>pyridoxal 5'-phosphate</name>
        <dbReference type="ChEBI" id="CHEBI:597326"/>
    </cofactor>
</comment>
<evidence type="ECO:0000256" key="6">
    <source>
        <dbReference type="ARBA" id="ARBA00022898"/>
    </source>
</evidence>
<dbReference type="PANTHER" id="PTHR11825:SF44">
    <property type="entry name" value="BRANCHED-CHAIN-AMINO-ACID AMINOTRANSFERASE"/>
    <property type="match status" value="1"/>
</dbReference>
<evidence type="ECO:0000313" key="13">
    <source>
        <dbReference type="Proteomes" id="UP001498398"/>
    </source>
</evidence>
<dbReference type="InterPro" id="IPR036038">
    <property type="entry name" value="Aminotransferase-like"/>
</dbReference>
<evidence type="ECO:0000256" key="7">
    <source>
        <dbReference type="ARBA" id="ARBA00023304"/>
    </source>
</evidence>
<keyword evidence="13" id="KW-1185">Reference proteome</keyword>
<dbReference type="InterPro" id="IPR033939">
    <property type="entry name" value="BCAT_family"/>
</dbReference>
<reference evidence="12 13" key="1">
    <citation type="submission" date="2024-01" db="EMBL/GenBank/DDBJ databases">
        <title>A draft genome for the cacao thread blight pathogen Marasmiellus scandens.</title>
        <authorList>
            <person name="Baruah I.K."/>
            <person name="Leung J."/>
            <person name="Bukari Y."/>
            <person name="Amoako-Attah I."/>
            <person name="Meinhardt L.W."/>
            <person name="Bailey B.A."/>
            <person name="Cohen S.P."/>
        </authorList>
    </citation>
    <scope>NUCLEOTIDE SEQUENCE [LARGE SCALE GENOMIC DNA]</scope>
    <source>
        <strain evidence="12 13">GH-19</strain>
    </source>
</reference>
<comment type="similarity">
    <text evidence="2 8">Belongs to the class-IV pyridoxal-phosphate-dependent aminotransferase family.</text>
</comment>
<dbReference type="InterPro" id="IPR005786">
    <property type="entry name" value="B_amino_transII"/>
</dbReference>
<keyword evidence="4 10" id="KW-0028">Amino-acid biosynthesis</keyword>
<comment type="catalytic activity">
    <reaction evidence="10">
        <text>L-leucine + 2-oxoglutarate = 4-methyl-2-oxopentanoate + L-glutamate</text>
        <dbReference type="Rhea" id="RHEA:18321"/>
        <dbReference type="ChEBI" id="CHEBI:16810"/>
        <dbReference type="ChEBI" id="CHEBI:17865"/>
        <dbReference type="ChEBI" id="CHEBI:29985"/>
        <dbReference type="ChEBI" id="CHEBI:57427"/>
        <dbReference type="EC" id="2.6.1.42"/>
    </reaction>
</comment>
<dbReference type="Proteomes" id="UP001498398">
    <property type="component" value="Unassembled WGS sequence"/>
</dbReference>
<dbReference type="PANTHER" id="PTHR11825">
    <property type="entry name" value="SUBGROUP IIII AMINOTRANSFERASE"/>
    <property type="match status" value="1"/>
</dbReference>
<proteinExistence type="inferred from homology"/>
<evidence type="ECO:0000256" key="4">
    <source>
        <dbReference type="ARBA" id="ARBA00022605"/>
    </source>
</evidence>
<dbReference type="EC" id="2.6.1.42" evidence="10"/>
<dbReference type="Gene3D" id="3.20.10.10">
    <property type="entry name" value="D-amino Acid Aminotransferase, subunit A, domain 2"/>
    <property type="match status" value="1"/>
</dbReference>
<dbReference type="CDD" id="cd01557">
    <property type="entry name" value="BCAT_beta_family"/>
    <property type="match status" value="1"/>
</dbReference>
<comment type="caution">
    <text evidence="12">The sequence shown here is derived from an EMBL/GenBank/DDBJ whole genome shotgun (WGS) entry which is preliminary data.</text>
</comment>
<dbReference type="SUPFAM" id="SSF56752">
    <property type="entry name" value="D-aminoacid aminotransferase-like PLP-dependent enzymes"/>
    <property type="match status" value="1"/>
</dbReference>
<dbReference type="Pfam" id="PF01063">
    <property type="entry name" value="Aminotran_4"/>
    <property type="match status" value="1"/>
</dbReference>
<evidence type="ECO:0000256" key="1">
    <source>
        <dbReference type="ARBA" id="ARBA00001933"/>
    </source>
</evidence>
<keyword evidence="3 10" id="KW-0032">Aminotransferase</keyword>
<comment type="catalytic activity">
    <reaction evidence="10">
        <text>L-valine + 2-oxoglutarate = 3-methyl-2-oxobutanoate + L-glutamate</text>
        <dbReference type="Rhea" id="RHEA:24813"/>
        <dbReference type="ChEBI" id="CHEBI:11851"/>
        <dbReference type="ChEBI" id="CHEBI:16810"/>
        <dbReference type="ChEBI" id="CHEBI:29985"/>
        <dbReference type="ChEBI" id="CHEBI:57762"/>
        <dbReference type="EC" id="2.6.1.42"/>
    </reaction>
</comment>
<evidence type="ECO:0000256" key="5">
    <source>
        <dbReference type="ARBA" id="ARBA00022679"/>
    </source>
</evidence>
<keyword evidence="6 9" id="KW-0663">Pyridoxal phosphate</keyword>
<dbReference type="InterPro" id="IPR001544">
    <property type="entry name" value="Aminotrans_IV"/>
</dbReference>
<organism evidence="12 13">
    <name type="scientific">Marasmiellus scandens</name>
    <dbReference type="NCBI Taxonomy" id="2682957"/>
    <lineage>
        <taxon>Eukaryota</taxon>
        <taxon>Fungi</taxon>
        <taxon>Dikarya</taxon>
        <taxon>Basidiomycota</taxon>
        <taxon>Agaricomycotina</taxon>
        <taxon>Agaricomycetes</taxon>
        <taxon>Agaricomycetidae</taxon>
        <taxon>Agaricales</taxon>
        <taxon>Marasmiineae</taxon>
        <taxon>Omphalotaceae</taxon>
        <taxon>Marasmiellus</taxon>
    </lineage>
</organism>
<evidence type="ECO:0000256" key="3">
    <source>
        <dbReference type="ARBA" id="ARBA00022576"/>
    </source>
</evidence>
<keyword evidence="5 10" id="KW-0808">Transferase</keyword>
<dbReference type="Gene3D" id="3.30.470.10">
    <property type="match status" value="1"/>
</dbReference>
<evidence type="ECO:0000256" key="2">
    <source>
        <dbReference type="ARBA" id="ARBA00009320"/>
    </source>
</evidence>
<feature type="region of interest" description="Disordered" evidence="11">
    <location>
        <begin position="1"/>
        <end position="26"/>
    </location>
</feature>
<evidence type="ECO:0000256" key="9">
    <source>
        <dbReference type="RuleBase" id="RU004516"/>
    </source>
</evidence>
<dbReference type="NCBIfam" id="NF009897">
    <property type="entry name" value="PRK13357.1"/>
    <property type="match status" value="1"/>
</dbReference>
<sequence length="406" mass="44191">MAIEKGNAVHESQSKPVVPRDIDPSKLKMTLSPSLSPIPPPTSLKFGEQHTDHMLVISYDPKTGWSDPEIKPYGNFEIDPMSSCFQYATNCFEGMKAYLGPNSHPLLFRPTMNMARLTSSVNRLSLPSFSTTAFLSLIKTLVLTEKRWIPRDPAGNALTGYSLYVRPTMIGTKSSLGVGPSDKAILYVICSPTGPFFPLETGLGNVPGYIKPVSLLAVSEHVRAWPGGTGAHKLALNYSPGFLTQKDASEKGYDQILWLRKEGEEEIIMEVGAMNFFVAVKRDDGDIDIITPPLDGTILPGVTRASILELAKSDSSLFSTKLHPSESQLTTAQLKQWSSSGKLLEIFGVGTAAIVAPIALIGFQQGEKITVPEYEQGIGPVASAIRTRILDIQEGRIEWDGWAVPC</sequence>
<evidence type="ECO:0000256" key="8">
    <source>
        <dbReference type="RuleBase" id="RU004106"/>
    </source>
</evidence>
<dbReference type="InterPro" id="IPR043132">
    <property type="entry name" value="BCAT-like_C"/>
</dbReference>
<accession>A0ABR1JKV2</accession>
<evidence type="ECO:0000313" key="12">
    <source>
        <dbReference type="EMBL" id="KAK7462159.1"/>
    </source>
</evidence>
<keyword evidence="7 10" id="KW-0100">Branched-chain amino acid biosynthesis</keyword>
<name>A0ABR1JKV2_9AGAR</name>
<comment type="catalytic activity">
    <reaction evidence="10">
        <text>L-isoleucine + 2-oxoglutarate = (S)-3-methyl-2-oxopentanoate + L-glutamate</text>
        <dbReference type="Rhea" id="RHEA:24801"/>
        <dbReference type="ChEBI" id="CHEBI:16810"/>
        <dbReference type="ChEBI" id="CHEBI:29985"/>
        <dbReference type="ChEBI" id="CHEBI:35146"/>
        <dbReference type="ChEBI" id="CHEBI:58045"/>
        <dbReference type="EC" id="2.6.1.42"/>
    </reaction>
</comment>
<dbReference type="InterPro" id="IPR043131">
    <property type="entry name" value="BCAT-like_N"/>
</dbReference>
<dbReference type="PIRSF" id="PIRSF006468">
    <property type="entry name" value="BCAT1"/>
    <property type="match status" value="1"/>
</dbReference>
<evidence type="ECO:0000256" key="10">
    <source>
        <dbReference type="RuleBase" id="RU004517"/>
    </source>
</evidence>
<evidence type="ECO:0000256" key="11">
    <source>
        <dbReference type="SAM" id="MobiDB-lite"/>
    </source>
</evidence>
<gene>
    <name evidence="12" type="primary">BAT2_3</name>
    <name evidence="12" type="ORF">VKT23_007761</name>
</gene>
<dbReference type="GO" id="GO:0004084">
    <property type="term" value="F:branched-chain-amino-acid transaminase activity"/>
    <property type="evidence" value="ECO:0007669"/>
    <property type="project" value="UniProtKB-EC"/>
</dbReference>
<dbReference type="PROSITE" id="PS00770">
    <property type="entry name" value="AA_TRANSFER_CLASS_4"/>
    <property type="match status" value="1"/>
</dbReference>
<dbReference type="InterPro" id="IPR018300">
    <property type="entry name" value="Aminotrans_IV_CS"/>
</dbReference>